<evidence type="ECO:0000313" key="3">
    <source>
        <dbReference type="Proteomes" id="UP000267821"/>
    </source>
</evidence>
<accession>A0A3N4M3M6</accession>
<keyword evidence="3" id="KW-1185">Reference proteome</keyword>
<dbReference type="STRING" id="1051890.A0A3N4M3M6"/>
<dbReference type="Proteomes" id="UP000267821">
    <property type="component" value="Unassembled WGS sequence"/>
</dbReference>
<feature type="compositionally biased region" description="Gly residues" evidence="1">
    <location>
        <begin position="132"/>
        <end position="151"/>
    </location>
</feature>
<evidence type="ECO:0000313" key="2">
    <source>
        <dbReference type="EMBL" id="RPB28489.1"/>
    </source>
</evidence>
<feature type="compositionally biased region" description="Pro residues" evidence="1">
    <location>
        <begin position="8"/>
        <end position="19"/>
    </location>
</feature>
<dbReference type="Pfam" id="PF17242">
    <property type="entry name" value="DUF5315"/>
    <property type="match status" value="1"/>
</dbReference>
<dbReference type="AlphaFoldDB" id="A0A3N4M3M6"/>
<reference evidence="2 3" key="1">
    <citation type="journal article" date="2018" name="Nat. Ecol. Evol.">
        <title>Pezizomycetes genomes reveal the molecular basis of ectomycorrhizal truffle lifestyle.</title>
        <authorList>
            <person name="Murat C."/>
            <person name="Payen T."/>
            <person name="Noel B."/>
            <person name="Kuo A."/>
            <person name="Morin E."/>
            <person name="Chen J."/>
            <person name="Kohler A."/>
            <person name="Krizsan K."/>
            <person name="Balestrini R."/>
            <person name="Da Silva C."/>
            <person name="Montanini B."/>
            <person name="Hainaut M."/>
            <person name="Levati E."/>
            <person name="Barry K.W."/>
            <person name="Belfiori B."/>
            <person name="Cichocki N."/>
            <person name="Clum A."/>
            <person name="Dockter R.B."/>
            <person name="Fauchery L."/>
            <person name="Guy J."/>
            <person name="Iotti M."/>
            <person name="Le Tacon F."/>
            <person name="Lindquist E.A."/>
            <person name="Lipzen A."/>
            <person name="Malagnac F."/>
            <person name="Mello A."/>
            <person name="Molinier V."/>
            <person name="Miyauchi S."/>
            <person name="Poulain J."/>
            <person name="Riccioni C."/>
            <person name="Rubini A."/>
            <person name="Sitrit Y."/>
            <person name="Splivallo R."/>
            <person name="Traeger S."/>
            <person name="Wang M."/>
            <person name="Zifcakova L."/>
            <person name="Wipf D."/>
            <person name="Zambonelli A."/>
            <person name="Paolocci F."/>
            <person name="Nowrousian M."/>
            <person name="Ottonello S."/>
            <person name="Baldrian P."/>
            <person name="Spatafora J.W."/>
            <person name="Henrissat B."/>
            <person name="Nagy L.G."/>
            <person name="Aury J.M."/>
            <person name="Wincker P."/>
            <person name="Grigoriev I.V."/>
            <person name="Bonfante P."/>
            <person name="Martin F.M."/>
        </authorList>
    </citation>
    <scope>NUCLEOTIDE SEQUENCE [LARGE SCALE GENOMIC DNA]</scope>
    <source>
        <strain evidence="2 3">ATCC MYA-4762</strain>
    </source>
</reference>
<feature type="region of interest" description="Disordered" evidence="1">
    <location>
        <begin position="1"/>
        <end position="61"/>
    </location>
</feature>
<feature type="non-terminal residue" evidence="2">
    <location>
        <position position="264"/>
    </location>
</feature>
<proteinExistence type="predicted"/>
<protein>
    <submittedName>
        <fullName evidence="2">Uncharacterized protein</fullName>
    </submittedName>
</protein>
<sequence length="264" mass="27451">MAGRQLRAPPPLFHTPPSPSAGSSTTNQPPSTSQPPPPTSAHYPANNPTPSHTQLWLSSSHKLNQLESAHSLTADESSVFGPAHAKALEDLRTAQIQLAQAWMRSECEDRDLLDGEHAELAKRSFGRDGDLGGRSGSGGAGGGGGSGGAGGAEDVVGKDAAGSERGGGELPIPGIAASAAIHGLGGFGGTSVGSGSLQGDGEMERDMLLARRRRELNDEHFNRVSLSVMDVIQKLEHVAEEMGVVESESRDIWGESEMSDRSSM</sequence>
<organism evidence="2 3">
    <name type="scientific">Terfezia boudieri ATCC MYA-4762</name>
    <dbReference type="NCBI Taxonomy" id="1051890"/>
    <lineage>
        <taxon>Eukaryota</taxon>
        <taxon>Fungi</taxon>
        <taxon>Dikarya</taxon>
        <taxon>Ascomycota</taxon>
        <taxon>Pezizomycotina</taxon>
        <taxon>Pezizomycetes</taxon>
        <taxon>Pezizales</taxon>
        <taxon>Pezizaceae</taxon>
        <taxon>Terfezia</taxon>
    </lineage>
</organism>
<feature type="compositionally biased region" description="Low complexity" evidence="1">
    <location>
        <begin position="20"/>
        <end position="31"/>
    </location>
</feature>
<name>A0A3N4M3M6_9PEZI</name>
<feature type="compositionally biased region" description="Polar residues" evidence="1">
    <location>
        <begin position="46"/>
        <end position="61"/>
    </location>
</feature>
<dbReference type="EMBL" id="ML121529">
    <property type="protein sequence ID" value="RPB28489.1"/>
    <property type="molecule type" value="Genomic_DNA"/>
</dbReference>
<feature type="region of interest" description="Disordered" evidence="1">
    <location>
        <begin position="124"/>
        <end position="167"/>
    </location>
</feature>
<evidence type="ECO:0000256" key="1">
    <source>
        <dbReference type="SAM" id="MobiDB-lite"/>
    </source>
</evidence>
<gene>
    <name evidence="2" type="ORF">L211DRAFT_833457</name>
</gene>
<dbReference type="InParanoid" id="A0A3N4M3M6"/>
<dbReference type="OrthoDB" id="4158841at2759"/>